<dbReference type="Pfam" id="PF07237">
    <property type="entry name" value="DUF1428"/>
    <property type="match status" value="1"/>
</dbReference>
<dbReference type="InterPro" id="IPR011008">
    <property type="entry name" value="Dimeric_a/b-barrel"/>
</dbReference>
<dbReference type="AlphaFoldDB" id="A0A7W7K5W7"/>
<sequence length="112" mass="12280">MYICALVIPVPEVKEDTYRAWAARGAAIFKAHGCVSITEAWEDFVPDGSVTDFRKAVAAEPGEKIVISWQAWPDKATLDAAEAAMHADGSLEVEGEIPFDARRLILGCFREL</sequence>
<evidence type="ECO:0000313" key="1">
    <source>
        <dbReference type="EMBL" id="MBB4841101.1"/>
    </source>
</evidence>
<comment type="caution">
    <text evidence="1">The sequence shown here is derived from an EMBL/GenBank/DDBJ whole genome shotgun (WGS) entry which is preliminary data.</text>
</comment>
<dbReference type="Gene3D" id="3.30.70.100">
    <property type="match status" value="1"/>
</dbReference>
<gene>
    <name evidence="1" type="ORF">HNP52_004198</name>
</gene>
<organism evidence="1 2">
    <name type="scientific">Sphingomonas kyeonggiensis</name>
    <dbReference type="NCBI Taxonomy" id="1268553"/>
    <lineage>
        <taxon>Bacteria</taxon>
        <taxon>Pseudomonadati</taxon>
        <taxon>Pseudomonadota</taxon>
        <taxon>Alphaproteobacteria</taxon>
        <taxon>Sphingomonadales</taxon>
        <taxon>Sphingomonadaceae</taxon>
        <taxon>Sphingomonas</taxon>
    </lineage>
</organism>
<dbReference type="RefSeq" id="WP_184170195.1">
    <property type="nucleotide sequence ID" value="NZ_JACHLN010000004.1"/>
</dbReference>
<reference evidence="1 2" key="1">
    <citation type="submission" date="2020-08" db="EMBL/GenBank/DDBJ databases">
        <title>Functional genomics of gut bacteria from endangered species of beetles.</title>
        <authorList>
            <person name="Carlos-Shanley C."/>
        </authorList>
    </citation>
    <scope>NUCLEOTIDE SEQUENCE [LARGE SCALE GENOMIC DNA]</scope>
    <source>
        <strain evidence="1 2">S00224</strain>
    </source>
</reference>
<protein>
    <submittedName>
        <fullName evidence="1">Uncharacterized protein YbaA (DUF1428 family)</fullName>
    </submittedName>
</protein>
<dbReference type="InterPro" id="IPR009874">
    <property type="entry name" value="DUF1428"/>
</dbReference>
<name>A0A7W7K5W7_9SPHN</name>
<proteinExistence type="predicted"/>
<evidence type="ECO:0000313" key="2">
    <source>
        <dbReference type="Proteomes" id="UP000575241"/>
    </source>
</evidence>
<dbReference type="Proteomes" id="UP000575241">
    <property type="component" value="Unassembled WGS sequence"/>
</dbReference>
<dbReference type="SUPFAM" id="SSF54909">
    <property type="entry name" value="Dimeric alpha+beta barrel"/>
    <property type="match status" value="1"/>
</dbReference>
<accession>A0A7W7K5W7</accession>
<dbReference type="PIRSF" id="PIRSF007028">
    <property type="entry name" value="UCP007028"/>
    <property type="match status" value="1"/>
</dbReference>
<dbReference type="EMBL" id="JACHLN010000004">
    <property type="protein sequence ID" value="MBB4841101.1"/>
    <property type="molecule type" value="Genomic_DNA"/>
</dbReference>
<keyword evidence="2" id="KW-1185">Reference proteome</keyword>